<dbReference type="EMBL" id="VLKK01000007">
    <property type="protein sequence ID" value="TWH93220.1"/>
    <property type="molecule type" value="Genomic_DNA"/>
</dbReference>
<sequence length="88" mass="10094">MNRERRKEILGIIASLEDLAMQIGTIVEMIDGAKSDEEEYRDNIPENLQRSERYYRAEASAEALSSAYDEIEAFDFEAVISSLREAME</sequence>
<dbReference type="AlphaFoldDB" id="A0A562KCT4"/>
<proteinExistence type="predicted"/>
<evidence type="ECO:0000313" key="1">
    <source>
        <dbReference type="EMBL" id="TWH93220.1"/>
    </source>
</evidence>
<evidence type="ECO:0000313" key="2">
    <source>
        <dbReference type="Proteomes" id="UP000316624"/>
    </source>
</evidence>
<dbReference type="RefSeq" id="WP_145073398.1">
    <property type="nucleotide sequence ID" value="NZ_JACIIY010000006.1"/>
</dbReference>
<name>A0A562KCT4_SPHWJ</name>
<comment type="caution">
    <text evidence="1">The sequence shown here is derived from an EMBL/GenBank/DDBJ whole genome shotgun (WGS) entry which is preliminary data.</text>
</comment>
<protein>
    <submittedName>
        <fullName evidence="1">Uncharacterized protein</fullName>
    </submittedName>
</protein>
<reference evidence="1 2" key="1">
    <citation type="journal article" date="2015" name="Stand. Genomic Sci.">
        <title>Genomic Encyclopedia of Bacterial and Archaeal Type Strains, Phase III: the genomes of soil and plant-associated and newly described type strains.</title>
        <authorList>
            <person name="Whitman W.B."/>
            <person name="Woyke T."/>
            <person name="Klenk H.P."/>
            <person name="Zhou Y."/>
            <person name="Lilburn T.G."/>
            <person name="Beck B.J."/>
            <person name="De Vos P."/>
            <person name="Vandamme P."/>
            <person name="Eisen J.A."/>
            <person name="Garrity G."/>
            <person name="Hugenholtz P."/>
            <person name="Kyrpides N.C."/>
        </authorList>
    </citation>
    <scope>NUCLEOTIDE SEQUENCE [LARGE SCALE GENOMIC DNA]</scope>
    <source>
        <strain evidence="1 2">CGMCC 1.7748</strain>
    </source>
</reference>
<dbReference type="Proteomes" id="UP000316624">
    <property type="component" value="Unassembled WGS sequence"/>
</dbReference>
<gene>
    <name evidence="1" type="ORF">IQ35_02127</name>
</gene>
<accession>A0A562KCT4</accession>
<keyword evidence="2" id="KW-1185">Reference proteome</keyword>
<organism evidence="1 2">
    <name type="scientific">Sphingobium wenxiniae (strain DSM 21828 / CGMCC 1.7748 / JZ-1)</name>
    <dbReference type="NCBI Taxonomy" id="595605"/>
    <lineage>
        <taxon>Bacteria</taxon>
        <taxon>Pseudomonadati</taxon>
        <taxon>Pseudomonadota</taxon>
        <taxon>Alphaproteobacteria</taxon>
        <taxon>Sphingomonadales</taxon>
        <taxon>Sphingomonadaceae</taxon>
        <taxon>Sphingobium</taxon>
    </lineage>
</organism>